<sequence length="123" mass="14203">MNLSTLFNNNDNYEQATVTIRDEDFELYVKRKLTVSDNEYVNDNLPTDLESNDPKYIIAMLVHMIHRSVRVKDEADDLVTIDVNVIRDAFSIDELAAIVDKVNEVQGNKVTDKEEVEKDLKKK</sequence>
<dbReference type="Proteomes" id="UP000509761">
    <property type="component" value="Chromosome"/>
</dbReference>
<gene>
    <name evidence="1" type="ORF">FX987_02376</name>
</gene>
<dbReference type="EMBL" id="CP054580">
    <property type="protein sequence ID" value="QKS24594.1"/>
    <property type="molecule type" value="Genomic_DNA"/>
</dbReference>
<protein>
    <submittedName>
        <fullName evidence="1">Uncharacterized protein</fullName>
    </submittedName>
</protein>
<name>A0AAP9NN33_9GAMM</name>
<reference evidence="1 2" key="1">
    <citation type="submission" date="2019-12" db="EMBL/GenBank/DDBJ databases">
        <title>Genome sequencing and assembly of endphytes of Porphyra tenera.</title>
        <authorList>
            <person name="Park J.M."/>
            <person name="Shin R."/>
            <person name="Jo S.H."/>
        </authorList>
    </citation>
    <scope>NUCLEOTIDE SEQUENCE [LARGE SCALE GENOMIC DNA]</scope>
    <source>
        <strain evidence="1 2">GPM3</strain>
    </source>
</reference>
<organism evidence="1 2">
    <name type="scientific">Vreelandella titanicae</name>
    <dbReference type="NCBI Taxonomy" id="664683"/>
    <lineage>
        <taxon>Bacteria</taxon>
        <taxon>Pseudomonadati</taxon>
        <taxon>Pseudomonadota</taxon>
        <taxon>Gammaproteobacteria</taxon>
        <taxon>Oceanospirillales</taxon>
        <taxon>Halomonadaceae</taxon>
        <taxon>Vreelandella</taxon>
    </lineage>
</organism>
<dbReference type="AlphaFoldDB" id="A0AAP9NN33"/>
<proteinExistence type="predicted"/>
<keyword evidence="2" id="KW-1185">Reference proteome</keyword>
<accession>A0AAP9NN33</accession>
<evidence type="ECO:0000313" key="2">
    <source>
        <dbReference type="Proteomes" id="UP000509761"/>
    </source>
</evidence>
<dbReference type="RefSeq" id="WP_174788206.1">
    <property type="nucleotide sequence ID" value="NZ_CP054580.1"/>
</dbReference>
<evidence type="ECO:0000313" key="1">
    <source>
        <dbReference type="EMBL" id="QKS24594.1"/>
    </source>
</evidence>